<keyword evidence="7 10" id="KW-0804">Transcription</keyword>
<evidence type="ECO:0000256" key="1">
    <source>
        <dbReference type="ARBA" id="ARBA00004123"/>
    </source>
</evidence>
<evidence type="ECO:0000259" key="18">
    <source>
        <dbReference type="Pfam" id="PF25069"/>
    </source>
</evidence>
<keyword evidence="4" id="KW-0677">Repeat</keyword>
<keyword evidence="8 10" id="KW-0539">Nucleus</keyword>
<dbReference type="Pfam" id="PF22981">
    <property type="entry name" value="RM2_Med14"/>
    <property type="match status" value="1"/>
</dbReference>
<feature type="compositionally biased region" description="Polar residues" evidence="11">
    <location>
        <begin position="1138"/>
        <end position="1150"/>
    </location>
</feature>
<evidence type="ECO:0000313" key="20">
    <source>
        <dbReference type="Proteomes" id="UP001283361"/>
    </source>
</evidence>
<accession>A0AAE0ZUK0</accession>
<feature type="region of interest" description="Disordered" evidence="11">
    <location>
        <begin position="1114"/>
        <end position="1167"/>
    </location>
</feature>
<evidence type="ECO:0000259" key="12">
    <source>
        <dbReference type="Pfam" id="PF08638"/>
    </source>
</evidence>
<dbReference type="InterPro" id="IPR056879">
    <property type="entry name" value="RM3_Med14"/>
</dbReference>
<evidence type="ECO:0000259" key="15">
    <source>
        <dbReference type="Pfam" id="PF22984"/>
    </source>
</evidence>
<evidence type="ECO:0000256" key="2">
    <source>
        <dbReference type="ARBA" id="ARBA00007813"/>
    </source>
</evidence>
<evidence type="ECO:0000256" key="7">
    <source>
        <dbReference type="ARBA" id="ARBA00023163"/>
    </source>
</evidence>
<comment type="similarity">
    <text evidence="2 10">Belongs to the Mediator complex subunit 14 family.</text>
</comment>
<evidence type="ECO:0000256" key="10">
    <source>
        <dbReference type="RuleBase" id="RU365082"/>
    </source>
</evidence>
<evidence type="ECO:0000259" key="17">
    <source>
        <dbReference type="Pfam" id="PF25067"/>
    </source>
</evidence>
<dbReference type="InterPro" id="IPR056877">
    <property type="entry name" value="Med14_C"/>
</dbReference>
<dbReference type="GO" id="GO:0070847">
    <property type="term" value="C:core mediator complex"/>
    <property type="evidence" value="ECO:0007669"/>
    <property type="project" value="TreeGrafter"/>
</dbReference>
<evidence type="ECO:0000256" key="11">
    <source>
        <dbReference type="SAM" id="MobiDB-lite"/>
    </source>
</evidence>
<evidence type="ECO:0000256" key="4">
    <source>
        <dbReference type="ARBA" id="ARBA00022737"/>
    </source>
</evidence>
<name>A0AAE0ZUK0_9GAST</name>
<feature type="domain" description="Mediator of RNA polymerase II transcription subunit 14 RM6" evidence="15">
    <location>
        <begin position="781"/>
        <end position="848"/>
    </location>
</feature>
<dbReference type="EMBL" id="JAWDGP010003344">
    <property type="protein sequence ID" value="KAK3775311.1"/>
    <property type="molecule type" value="Genomic_DNA"/>
</dbReference>
<feature type="compositionally biased region" description="Polar residues" evidence="11">
    <location>
        <begin position="1058"/>
        <end position="1070"/>
    </location>
</feature>
<dbReference type="GO" id="GO:0006357">
    <property type="term" value="P:regulation of transcription by RNA polymerase II"/>
    <property type="evidence" value="ECO:0007669"/>
    <property type="project" value="InterPro"/>
</dbReference>
<feature type="compositionally biased region" description="Low complexity" evidence="11">
    <location>
        <begin position="987"/>
        <end position="1014"/>
    </location>
</feature>
<comment type="function">
    <text evidence="10">Component of the Mediator complex, a coactivator involved in the regulated transcription of nearly all RNA polymerase II-dependent genes. Mediator functions as a bridge to convey information from gene-specific regulatory proteins to the basal RNA polymerase II transcription machinery. Mediator is recruited to promoters by direct interactions with regulatory proteins and serves as a scaffold for the assembly of a functional preinitiation complex with RNA polymerase II and the general transcription factors.</text>
</comment>
<dbReference type="Pfam" id="PF25067">
    <property type="entry name" value="RM5_Med14"/>
    <property type="match status" value="1"/>
</dbReference>
<feature type="domain" description="Mediator of RNA polymerase II transcription subunit 14 RM2" evidence="13">
    <location>
        <begin position="289"/>
        <end position="369"/>
    </location>
</feature>
<dbReference type="InterPro" id="IPR056878">
    <property type="entry name" value="RM5_Med14"/>
</dbReference>
<evidence type="ECO:0000256" key="8">
    <source>
        <dbReference type="ARBA" id="ARBA00023242"/>
    </source>
</evidence>
<comment type="subunit">
    <text evidence="10">Component of the Mediator complex.</text>
</comment>
<feature type="domain" description="Mediator of RNA polymerase II transcription subunit 14 RM3" evidence="16">
    <location>
        <begin position="372"/>
        <end position="481"/>
    </location>
</feature>
<protein>
    <recommendedName>
        <fullName evidence="3 10">Mediator of RNA polymerase II transcription subunit 14</fullName>
    </recommendedName>
    <alternativeName>
        <fullName evidence="9 10">Mediator complex subunit 14</fullName>
    </alternativeName>
</protein>
<gene>
    <name evidence="19" type="ORF">RRG08_030980</name>
</gene>
<dbReference type="InterPro" id="IPR013947">
    <property type="entry name" value="Mediator_Med14"/>
</dbReference>
<proteinExistence type="inferred from homology"/>
<evidence type="ECO:0000259" key="13">
    <source>
        <dbReference type="Pfam" id="PF22981"/>
    </source>
</evidence>
<evidence type="ECO:0000259" key="16">
    <source>
        <dbReference type="Pfam" id="PF25065"/>
    </source>
</evidence>
<feature type="region of interest" description="Disordered" evidence="11">
    <location>
        <begin position="964"/>
        <end position="1086"/>
    </location>
</feature>
<evidence type="ECO:0000256" key="9">
    <source>
        <dbReference type="ARBA" id="ARBA00032007"/>
    </source>
</evidence>
<dbReference type="GO" id="GO:0003712">
    <property type="term" value="F:transcription coregulator activity"/>
    <property type="evidence" value="ECO:0007669"/>
    <property type="project" value="UniProtKB-UniRule"/>
</dbReference>
<dbReference type="InterPro" id="IPR055113">
    <property type="entry name" value="Med14_RM2"/>
</dbReference>
<reference evidence="19" key="1">
    <citation type="journal article" date="2023" name="G3 (Bethesda)">
        <title>A reference genome for the long-term kleptoplast-retaining sea slug Elysia crispata morphotype clarki.</title>
        <authorList>
            <person name="Eastman K.E."/>
            <person name="Pendleton A.L."/>
            <person name="Shaikh M.A."/>
            <person name="Suttiyut T."/>
            <person name="Ogas R."/>
            <person name="Tomko P."/>
            <person name="Gavelis G."/>
            <person name="Widhalm J.R."/>
            <person name="Wisecaver J.H."/>
        </authorList>
    </citation>
    <scope>NUCLEOTIDE SEQUENCE</scope>
    <source>
        <strain evidence="19">ECLA1</strain>
    </source>
</reference>
<dbReference type="Pfam" id="PF08638">
    <property type="entry name" value="Med14"/>
    <property type="match status" value="1"/>
</dbReference>
<feature type="compositionally biased region" description="Low complexity" evidence="11">
    <location>
        <begin position="1075"/>
        <end position="1086"/>
    </location>
</feature>
<dbReference type="Pfam" id="PF25065">
    <property type="entry name" value="RM3_Med14"/>
    <property type="match status" value="1"/>
</dbReference>
<evidence type="ECO:0000313" key="19">
    <source>
        <dbReference type="EMBL" id="KAK3775311.1"/>
    </source>
</evidence>
<keyword evidence="5 10" id="KW-0805">Transcription regulation</keyword>
<evidence type="ECO:0000256" key="3">
    <source>
        <dbReference type="ARBA" id="ARBA00019619"/>
    </source>
</evidence>
<evidence type="ECO:0000256" key="5">
    <source>
        <dbReference type="ARBA" id="ARBA00023015"/>
    </source>
</evidence>
<dbReference type="PANTHER" id="PTHR12809:SF2">
    <property type="entry name" value="MEDIATOR OF RNA POLYMERASE II TRANSCRIPTION SUBUNIT 14"/>
    <property type="match status" value="1"/>
</dbReference>
<dbReference type="Pfam" id="PF22983">
    <property type="entry name" value="RM8_Med14"/>
    <property type="match status" value="1"/>
</dbReference>
<dbReference type="Pfam" id="PF25069">
    <property type="entry name" value="Med14_C"/>
    <property type="match status" value="1"/>
</dbReference>
<feature type="domain" description="Mediator of RNA polymerase II transcription subunit 14 RM5" evidence="17">
    <location>
        <begin position="656"/>
        <end position="742"/>
    </location>
</feature>
<dbReference type="PANTHER" id="PTHR12809">
    <property type="entry name" value="MEDIATOR COMPLEX SUBUNIT"/>
    <property type="match status" value="1"/>
</dbReference>
<dbReference type="InterPro" id="IPR055114">
    <property type="entry name" value="Med14_RM6"/>
</dbReference>
<dbReference type="Pfam" id="PF22984">
    <property type="entry name" value="RM6_Med14"/>
    <property type="match status" value="1"/>
</dbReference>
<feature type="domain" description="Mediator of RNA polymerase II transcription subunit 14 RM8" evidence="14">
    <location>
        <begin position="1238"/>
        <end position="1307"/>
    </location>
</feature>
<dbReference type="Proteomes" id="UP001283361">
    <property type="component" value="Unassembled WGS sequence"/>
</dbReference>
<evidence type="ECO:0000259" key="14">
    <source>
        <dbReference type="Pfam" id="PF22983"/>
    </source>
</evidence>
<sequence>MTPQGGMMMGVAPPASSSGGTIPLTLLIEYGLHRTYHELQVLSELLPRKTDMERKIEIFQFASRTRQLFVRLLALVKWANSASKVDKCMDICNFLEQQSMYFVETADQLHKMAKETLASARLPSFSLPCAVDVLTTGTYPRLPTCIRERIIPPDPITPQEKAQTLQRLNEVIQYRLVSNELPKQMRRLKIDQGRVKFFVEHEFEVTLTLMGDSPTIPWRLLDVSFLVEDNETGHGKSLVHSMQVHYIHELAQSRLLHVDHPLHDLYKVLHSFCQSLQLEVLHSQAQRLMNDRLRDSIRIEEYSLSKSLSISYWRDQLKKEKNQENFIIYKLSVHVCEEDEGKPLQISHQPEMSASECRKVGLAIKSDHLSIEKLLMQTIEVRTHSKLKELARELQRLVDGKCEVRDMPVALHVCVLSPCMSSEVLRISIDIQTGAYMCSVPLCGPAERPAIQAIEDALNGEKRGVEKLLVKLKVQLILQRCEKCVQLMMSNCLHSLPIINMEGHSLSKLAATKLFVRVPKQHWFYVVVEVREGEQRRVDINYYMLETSSCTADGGDDDLTEDNVVKAFMKAGQLTPIDTYSLAHGEFCKIFDGIPLTMDSLTRKRKIFLNEDLDEPDAKKTKGSPYFVSELAYLLSRCEEKMPYVFLGEELSKKGINHDGGTLDGTGTCLSLGILYFPEILGLPEDVNDGLRRQLLQCQFRIQSRQSRAWIVEFVFNKSPLPSIHIKESGPSQRVCLMLDMNGDNIQKTVTDLLDEWTSIAYLYGVVKRFAESYNDARTNMSSMIEIQSYNYRKLTLAYGPNMCSLLTLRWKPTTKRFELSLGTQLPSASANPHIPMLLQLTEEFNLHGSLTQLSQTLHDTWNPMMSISKLPTAAVLGYSARPQRHIQNFTVIPQSSSHVRIICRTSHCIDVHFRSNKTVAVRDGAYSLFDTSKPIEGLSPTPGLKAFLSIFVDEGVRLGIGRRQSSAADDNPPSPLGVDPSEMFLSQQPQQGSPAPATSRTGQQGSGTQRQQQDGGFRFHSPMTPPSNPHTPASPGSARLPAGVNPSPSAALMGTPSPGTLLSATSPGNPQLHVPSPSSFVPVQSPQSSLVGLHMQSPAASFMPGLVEGGSPFPGSNLAMPSPGSARGGGGWVGSPQVQDPSSHHTQPSPGHPALHSPQTRQDSDFSKLGMVLPPARVLPQRAWAAAVPTLLSHQGFNALLTPTPLTPQGSSVQPAPASPLERFFACTNMKRYMASVVQEESGLNLISLNDMGCLCFKVETLSFRVSLNSNTCQSLHVKITPTPESLDTWSAEEVQILEKFIDLKVFCPPYKLNSLTTIGRIIAAPLQILKDCIQIMKLELMPDRSMKWTVQWCLTIPPSLYTISPVGIPAFVVRKKIIFMLQLTRIGLNVGPGEQSIVVPLMYDIERNTLSRVEKPNTPAMQAVSTMLSRFAEHYQQSHVNECAILPAVKELLTNLVLPV</sequence>
<comment type="caution">
    <text evidence="19">The sequence shown here is derived from an EMBL/GenBank/DDBJ whole genome shotgun (WGS) entry which is preliminary data.</text>
</comment>
<feature type="domain" description="Mediator complex subunit MED14 N-terminal" evidence="12">
    <location>
        <begin position="21"/>
        <end position="210"/>
    </location>
</feature>
<organism evidence="19 20">
    <name type="scientific">Elysia crispata</name>
    <name type="common">lettuce slug</name>
    <dbReference type="NCBI Taxonomy" id="231223"/>
    <lineage>
        <taxon>Eukaryota</taxon>
        <taxon>Metazoa</taxon>
        <taxon>Spiralia</taxon>
        <taxon>Lophotrochozoa</taxon>
        <taxon>Mollusca</taxon>
        <taxon>Gastropoda</taxon>
        <taxon>Heterobranchia</taxon>
        <taxon>Euthyneura</taxon>
        <taxon>Panpulmonata</taxon>
        <taxon>Sacoglossa</taxon>
        <taxon>Placobranchoidea</taxon>
        <taxon>Plakobranchidae</taxon>
        <taxon>Elysia</taxon>
    </lineage>
</organism>
<feature type="domain" description="Mediator of RNA polymerase II transcription subunit 14 C-terminal" evidence="18">
    <location>
        <begin position="1325"/>
        <end position="1461"/>
    </location>
</feature>
<dbReference type="InterPro" id="IPR055122">
    <property type="entry name" value="Med14_N"/>
</dbReference>
<keyword evidence="6 10" id="KW-0010">Activator</keyword>
<dbReference type="GO" id="GO:0016592">
    <property type="term" value="C:mediator complex"/>
    <property type="evidence" value="ECO:0007669"/>
    <property type="project" value="UniProtKB-UniRule"/>
</dbReference>
<comment type="subcellular location">
    <subcellularLocation>
        <location evidence="1 10">Nucleus</location>
    </subcellularLocation>
</comment>
<keyword evidence="20" id="KW-1185">Reference proteome</keyword>
<evidence type="ECO:0000256" key="6">
    <source>
        <dbReference type="ARBA" id="ARBA00023159"/>
    </source>
</evidence>
<dbReference type="InterPro" id="IPR055107">
    <property type="entry name" value="Med14_RM8"/>
</dbReference>